<dbReference type="SUPFAM" id="SSF54292">
    <property type="entry name" value="2Fe-2S ferredoxin-like"/>
    <property type="match status" value="1"/>
</dbReference>
<evidence type="ECO:0000313" key="1">
    <source>
        <dbReference type="EMBL" id="QLI80423.1"/>
    </source>
</evidence>
<accession>A0A7D5Z2Z3</accession>
<dbReference type="PROSITE" id="PS00197">
    <property type="entry name" value="2FE2S_FER_1"/>
    <property type="match status" value="1"/>
</dbReference>
<organism evidence="1 2">
    <name type="scientific">Chitinibacter fontanus</name>
    <dbReference type="NCBI Taxonomy" id="1737446"/>
    <lineage>
        <taxon>Bacteria</taxon>
        <taxon>Pseudomonadati</taxon>
        <taxon>Pseudomonadota</taxon>
        <taxon>Betaproteobacteria</taxon>
        <taxon>Neisseriales</taxon>
        <taxon>Chitinibacteraceae</taxon>
        <taxon>Chitinibacter</taxon>
    </lineage>
</organism>
<protein>
    <submittedName>
        <fullName evidence="1">2Fe-2S iron-sulfur cluster binding domain-containing protein</fullName>
    </submittedName>
</protein>
<proteinExistence type="predicted"/>
<evidence type="ECO:0000313" key="2">
    <source>
        <dbReference type="Proteomes" id="UP000510822"/>
    </source>
</evidence>
<dbReference type="EMBL" id="CP058952">
    <property type="protein sequence ID" value="QLI80423.1"/>
    <property type="molecule type" value="Genomic_DNA"/>
</dbReference>
<gene>
    <name evidence="1" type="ORF">HZU75_02090</name>
</gene>
<dbReference type="InterPro" id="IPR036010">
    <property type="entry name" value="2Fe-2S_ferredoxin-like_sf"/>
</dbReference>
<reference evidence="1 2" key="1">
    <citation type="journal article" date="2016" name="Int. J. Syst. Evol. Microbiol.">
        <title>Chitinibacter fontanus sp. nov., isolated from a spring.</title>
        <authorList>
            <person name="Sheu S.Y."/>
            <person name="Li Y.S."/>
            <person name="Young C.C."/>
            <person name="Chen W.M."/>
        </authorList>
    </citation>
    <scope>NUCLEOTIDE SEQUENCE [LARGE SCALE GENOMIC DNA]</scope>
    <source>
        <strain evidence="1 2">STM-7</strain>
    </source>
</reference>
<name>A0A7D5Z2Z3_9NEIS</name>
<dbReference type="InterPro" id="IPR012675">
    <property type="entry name" value="Beta-grasp_dom_sf"/>
</dbReference>
<dbReference type="Proteomes" id="UP000510822">
    <property type="component" value="Chromosome"/>
</dbReference>
<dbReference type="GO" id="GO:0051537">
    <property type="term" value="F:2 iron, 2 sulfur cluster binding"/>
    <property type="evidence" value="ECO:0007669"/>
    <property type="project" value="InterPro"/>
</dbReference>
<dbReference type="AlphaFoldDB" id="A0A7D5Z2Z3"/>
<dbReference type="InterPro" id="IPR006058">
    <property type="entry name" value="2Fe2S_fd_BS"/>
</dbReference>
<sequence length="114" mass="12505">MPKVTFLQPDQAPIVVDAELGVMLIEVLKPLVRAGQLALAWRCGQGTCGACQVYCAHAASGHWIDLSGKERNVLIRHAAQPLNMPLTIFDSPRQVRLACHYCIERDVAVSLTKI</sequence>
<dbReference type="Gene3D" id="3.10.20.30">
    <property type="match status" value="1"/>
</dbReference>
<dbReference type="RefSeq" id="WP_180307563.1">
    <property type="nucleotide sequence ID" value="NZ_CP058952.1"/>
</dbReference>
<dbReference type="KEGG" id="cfon:HZU75_02090"/>
<keyword evidence="2" id="KW-1185">Reference proteome</keyword>